<gene>
    <name evidence="3" type="primary">yfcG</name>
    <name evidence="3" type="ORF">GTOL_10973</name>
</gene>
<dbReference type="EMBL" id="CAJQUM010000001">
    <property type="protein sequence ID" value="CAG4883091.1"/>
    <property type="molecule type" value="Genomic_DNA"/>
</dbReference>
<dbReference type="CDD" id="cd03048">
    <property type="entry name" value="GST_N_Ure2p_like"/>
    <property type="match status" value="1"/>
</dbReference>
<sequence length="240" mass="27544">MIELHSTPTPNGQKVMIFLEESGLEWRHIDVNIRLGEQFGPEHLKLNPNNKIPAIVDLEGPGGGPYAMMESGAILIYLAEKTGKFLPKDARKRYDTLQWLMFQMAHIGPMFGQANHFNNYATENIQYAKDRYNSESVRLYRVLDNRLSNSKWIGCDEYTIADMATYPWAKGHKDRGIDKAAFPHFIRWFESMEARPAVQRNNKMAAEILLRMEKDAEGKTPINIFDTKDNAARLTHATRT</sequence>
<protein>
    <submittedName>
        <fullName evidence="3">S-transferase</fullName>
    </submittedName>
</protein>
<dbReference type="InterPro" id="IPR040079">
    <property type="entry name" value="Glutathione_S-Trfase"/>
</dbReference>
<dbReference type="RefSeq" id="WP_220635090.1">
    <property type="nucleotide sequence ID" value="NZ_CAJQUM010000001.1"/>
</dbReference>
<dbReference type="Pfam" id="PF00043">
    <property type="entry name" value="GST_C"/>
    <property type="match status" value="1"/>
</dbReference>
<evidence type="ECO:0000313" key="4">
    <source>
        <dbReference type="Proteomes" id="UP000742786"/>
    </source>
</evidence>
<accession>A0A916NHA0</accession>
<reference evidence="3" key="1">
    <citation type="submission" date="2021-04" db="EMBL/GenBank/DDBJ databases">
        <authorList>
            <person name="Hornung B."/>
        </authorList>
    </citation>
    <scope>NUCLEOTIDE SEQUENCE</scope>
    <source>
        <strain evidence="3">G5G6</strain>
    </source>
</reference>
<comment type="caution">
    <text evidence="3">The sequence shown here is derived from an EMBL/GenBank/DDBJ whole genome shotgun (WGS) entry which is preliminary data.</text>
</comment>
<keyword evidence="4" id="KW-1185">Reference proteome</keyword>
<dbReference type="InterPro" id="IPR036282">
    <property type="entry name" value="Glutathione-S-Trfase_C_sf"/>
</dbReference>
<dbReference type="InterPro" id="IPR036249">
    <property type="entry name" value="Thioredoxin-like_sf"/>
</dbReference>
<feature type="domain" description="GST C-terminal" evidence="2">
    <location>
        <begin position="89"/>
        <end position="222"/>
    </location>
</feature>
<feature type="domain" description="GST N-terminal" evidence="1">
    <location>
        <begin position="1"/>
        <end position="86"/>
    </location>
</feature>
<dbReference type="SFLD" id="SFLDG00358">
    <property type="entry name" value="Main_(cytGST)"/>
    <property type="match status" value="1"/>
</dbReference>
<dbReference type="SUPFAM" id="SSF47616">
    <property type="entry name" value="GST C-terminal domain-like"/>
    <property type="match status" value="1"/>
</dbReference>
<dbReference type="InterPro" id="IPR004045">
    <property type="entry name" value="Glutathione_S-Trfase_N"/>
</dbReference>
<dbReference type="Gene3D" id="1.20.1050.10">
    <property type="match status" value="1"/>
</dbReference>
<dbReference type="InterPro" id="IPR010987">
    <property type="entry name" value="Glutathione-S-Trfase_C-like"/>
</dbReference>
<organism evidence="3 4">
    <name type="scientific">Georgfuchsia toluolica</name>
    <dbReference type="NCBI Taxonomy" id="424218"/>
    <lineage>
        <taxon>Bacteria</taxon>
        <taxon>Pseudomonadati</taxon>
        <taxon>Pseudomonadota</taxon>
        <taxon>Betaproteobacteria</taxon>
        <taxon>Nitrosomonadales</taxon>
        <taxon>Sterolibacteriaceae</taxon>
        <taxon>Georgfuchsia</taxon>
    </lineage>
</organism>
<evidence type="ECO:0000313" key="3">
    <source>
        <dbReference type="EMBL" id="CAG4883091.1"/>
    </source>
</evidence>
<dbReference type="InterPro" id="IPR004046">
    <property type="entry name" value="GST_C"/>
</dbReference>
<dbReference type="SFLD" id="SFLDG01151">
    <property type="entry name" value="Main.2:_Nu-like"/>
    <property type="match status" value="1"/>
</dbReference>
<dbReference type="SUPFAM" id="SSF52833">
    <property type="entry name" value="Thioredoxin-like"/>
    <property type="match status" value="1"/>
</dbReference>
<evidence type="ECO:0000259" key="1">
    <source>
        <dbReference type="PROSITE" id="PS50404"/>
    </source>
</evidence>
<dbReference type="Proteomes" id="UP000742786">
    <property type="component" value="Unassembled WGS sequence"/>
</dbReference>
<dbReference type="PANTHER" id="PTHR44051:SF19">
    <property type="entry name" value="DISULFIDE-BOND OXIDOREDUCTASE YFCG"/>
    <property type="match status" value="1"/>
</dbReference>
<proteinExistence type="predicted"/>
<dbReference type="AlphaFoldDB" id="A0A916NHA0"/>
<dbReference type="PROSITE" id="PS50405">
    <property type="entry name" value="GST_CTER"/>
    <property type="match status" value="1"/>
</dbReference>
<dbReference type="PANTHER" id="PTHR44051">
    <property type="entry name" value="GLUTATHIONE S-TRANSFERASE-RELATED"/>
    <property type="match status" value="1"/>
</dbReference>
<dbReference type="SFLD" id="SFLDS00019">
    <property type="entry name" value="Glutathione_Transferase_(cytos"/>
    <property type="match status" value="1"/>
</dbReference>
<name>A0A916NHA0_9PROT</name>
<dbReference type="Gene3D" id="3.40.30.10">
    <property type="entry name" value="Glutaredoxin"/>
    <property type="match status" value="1"/>
</dbReference>
<dbReference type="Pfam" id="PF13409">
    <property type="entry name" value="GST_N_2"/>
    <property type="match status" value="1"/>
</dbReference>
<evidence type="ECO:0000259" key="2">
    <source>
        <dbReference type="PROSITE" id="PS50405"/>
    </source>
</evidence>
<dbReference type="PROSITE" id="PS50404">
    <property type="entry name" value="GST_NTER"/>
    <property type="match status" value="1"/>
</dbReference>